<protein>
    <recommendedName>
        <fullName evidence="1">GmrSD restriction endonucleases C-terminal domain-containing protein</fullName>
    </recommendedName>
</protein>
<dbReference type="Pfam" id="PF07510">
    <property type="entry name" value="GmrSD_C"/>
    <property type="match status" value="1"/>
</dbReference>
<evidence type="ECO:0000259" key="1">
    <source>
        <dbReference type="Pfam" id="PF07510"/>
    </source>
</evidence>
<name>A0A1M5AJJ6_9BACE</name>
<evidence type="ECO:0000313" key="3">
    <source>
        <dbReference type="Proteomes" id="UP000184509"/>
    </source>
</evidence>
<reference evidence="2 3" key="1">
    <citation type="submission" date="2016-11" db="EMBL/GenBank/DDBJ databases">
        <authorList>
            <person name="Jaros S."/>
            <person name="Januszkiewicz K."/>
            <person name="Wedrychowicz H."/>
        </authorList>
    </citation>
    <scope>NUCLEOTIDE SEQUENCE [LARGE SCALE GENOMIC DNA]</scope>
    <source>
        <strain evidence="2 3">DSM 26991</strain>
    </source>
</reference>
<keyword evidence="3" id="KW-1185">Reference proteome</keyword>
<dbReference type="RefSeq" id="WP_073400954.1">
    <property type="nucleotide sequence ID" value="NZ_FQTV01000007.1"/>
</dbReference>
<sequence>MLFDKYIIKREFIANTDRWTLKSLKWYSSGNVRNAVKYVNTFGEEQNESFDNDNRRILMLLTMFHVSIPSMSYKYWLYAALRYVYNQAEVESDKYISYLEHIAKSFVFDNYLARKELDYYKMININLQPIDRTSELLDMKKLQYDNLRNNLIFNFIDYLLWIKKRDSDTKIKQYEFSFRSSVEHYYPQNPINKDATKIDPVYLHSIGNLCLISHEKNSRMNNYLPEAKKNQYSQSDSIDSIKQYLMMKETEWHISQIEKHEKDIITLLKQNASSTFNWEVGGITKARKWFKLYKQQDKILLIRTLMCFGEVDFNTGWAAGMDKYNLYQWDKIENSDAYKNYISFVSEYNPGSLEEIIEYNLRENKKLREDSYRYAFVSRPYILRYCKEGNYGWSNNGKNIVLVEYSKASIYRSCDLYSYCAKIYLKHKYDIDSYCGNDILKLSISEEENGLRLISLDWNSTAFLEVWNDNQGHLCYALNTRNLHGNSRIIKSLKANGWDYNNSNRLYHISKQYLIKLSEDVEDNICKTEKAIESIINKLQ</sequence>
<evidence type="ECO:0000313" key="2">
    <source>
        <dbReference type="EMBL" id="SHF30082.1"/>
    </source>
</evidence>
<dbReference type="InterPro" id="IPR011089">
    <property type="entry name" value="GmrSD_C"/>
</dbReference>
<dbReference type="EMBL" id="FQTV01000007">
    <property type="protein sequence ID" value="SHF30082.1"/>
    <property type="molecule type" value="Genomic_DNA"/>
</dbReference>
<accession>A0A1M5AJJ6</accession>
<proteinExistence type="predicted"/>
<dbReference type="Proteomes" id="UP000184509">
    <property type="component" value="Unassembled WGS sequence"/>
</dbReference>
<dbReference type="OrthoDB" id="9798761at2"/>
<organism evidence="2 3">
    <name type="scientific">Bacteroides luti</name>
    <dbReference type="NCBI Taxonomy" id="1297750"/>
    <lineage>
        <taxon>Bacteria</taxon>
        <taxon>Pseudomonadati</taxon>
        <taxon>Bacteroidota</taxon>
        <taxon>Bacteroidia</taxon>
        <taxon>Bacteroidales</taxon>
        <taxon>Bacteroidaceae</taxon>
        <taxon>Bacteroides</taxon>
    </lineage>
</organism>
<gene>
    <name evidence="2" type="ORF">SAMN05444405_1071</name>
</gene>
<dbReference type="AlphaFoldDB" id="A0A1M5AJJ6"/>
<dbReference type="STRING" id="1297750.SAMN05444405_1071"/>
<feature type="domain" description="GmrSD restriction endonucleases C-terminal" evidence="1">
    <location>
        <begin position="156"/>
        <end position="265"/>
    </location>
</feature>